<dbReference type="RefSeq" id="WP_160230130.1">
    <property type="nucleotide sequence ID" value="NZ_JADRYY010000063.1"/>
</dbReference>
<name>A0ABS0IZ07_9GAMM</name>
<comment type="caution">
    <text evidence="1">The sequence shown here is derived from an EMBL/GenBank/DDBJ whole genome shotgun (WGS) entry which is preliminary data.</text>
</comment>
<accession>A0ABS0IZ07</accession>
<reference evidence="1 2" key="1">
    <citation type="submission" date="2020-11" db="EMBL/GenBank/DDBJ databases">
        <title>Enhanced detection system for hospital associated transmission using whole genome sequencing surveillance.</title>
        <authorList>
            <person name="Harrison L.H."/>
            <person name="Van Tyne D."/>
            <person name="Marsh J.W."/>
            <person name="Griffith M.P."/>
            <person name="Snyder D.J."/>
            <person name="Cooper V.S."/>
            <person name="Mustapha M."/>
        </authorList>
    </citation>
    <scope>NUCLEOTIDE SEQUENCE [LARGE SCALE GENOMIC DNA]</scope>
    <source>
        <strain evidence="1 2">PR00075</strain>
    </source>
</reference>
<keyword evidence="2" id="KW-1185">Reference proteome</keyword>
<protein>
    <submittedName>
        <fullName evidence="1">Uncharacterized protein</fullName>
    </submittedName>
</protein>
<sequence>MKTNYYSAMRDGMAVSISTPFLQLARQAARIAVSTNNKNIWRLASQLQMKAYGRKVCH</sequence>
<evidence type="ECO:0000313" key="2">
    <source>
        <dbReference type="Proteomes" id="UP000614721"/>
    </source>
</evidence>
<dbReference type="Proteomes" id="UP000614721">
    <property type="component" value="Unassembled WGS sequence"/>
</dbReference>
<organism evidence="1 2">
    <name type="scientific">Proteus alimentorum</name>
    <dbReference type="NCBI Taxonomy" id="1973495"/>
    <lineage>
        <taxon>Bacteria</taxon>
        <taxon>Pseudomonadati</taxon>
        <taxon>Pseudomonadota</taxon>
        <taxon>Gammaproteobacteria</taxon>
        <taxon>Enterobacterales</taxon>
        <taxon>Morganellaceae</taxon>
        <taxon>Proteus</taxon>
    </lineage>
</organism>
<dbReference type="EMBL" id="JADSJP010000075">
    <property type="protein sequence ID" value="MBG2881277.1"/>
    <property type="molecule type" value="Genomic_DNA"/>
</dbReference>
<gene>
    <name evidence="1" type="ORF">I4902_18720</name>
</gene>
<evidence type="ECO:0000313" key="1">
    <source>
        <dbReference type="EMBL" id="MBG2881277.1"/>
    </source>
</evidence>
<proteinExistence type="predicted"/>